<dbReference type="GO" id="GO:0016787">
    <property type="term" value="F:hydrolase activity"/>
    <property type="evidence" value="ECO:0007669"/>
    <property type="project" value="UniProtKB-KW"/>
</dbReference>
<dbReference type="Gene3D" id="1.20.120.1080">
    <property type="match status" value="1"/>
</dbReference>
<name>A0A640SKR4_9ACTN</name>
<dbReference type="Pfam" id="PF11898">
    <property type="entry name" value="DUF3418"/>
    <property type="match status" value="1"/>
</dbReference>
<dbReference type="FunFam" id="3.40.50.300:FF:000575">
    <property type="entry name" value="ATP-dependent helicase hrpA"/>
    <property type="match status" value="1"/>
</dbReference>
<evidence type="ECO:0000259" key="9">
    <source>
        <dbReference type="PROSITE" id="PS51192"/>
    </source>
</evidence>
<evidence type="ECO:0000256" key="1">
    <source>
        <dbReference type="ARBA" id="ARBA00008792"/>
    </source>
</evidence>
<keyword evidence="4 12" id="KW-0378">Hydrolase</keyword>
<protein>
    <recommendedName>
        <fullName evidence="2">RNA helicase</fullName>
        <ecNumber evidence="2">3.6.4.13</ecNumber>
    </recommendedName>
</protein>
<dbReference type="GO" id="GO:0003724">
    <property type="term" value="F:RNA helicase activity"/>
    <property type="evidence" value="ECO:0007669"/>
    <property type="project" value="UniProtKB-EC"/>
</dbReference>
<evidence type="ECO:0000313" key="13">
    <source>
        <dbReference type="Proteomes" id="UP000435837"/>
    </source>
</evidence>
<feature type="compositionally biased region" description="Basic and acidic residues" evidence="8">
    <location>
        <begin position="1066"/>
        <end position="1077"/>
    </location>
</feature>
<dbReference type="FunFam" id="3.40.50.300:FF:000439">
    <property type="entry name" value="ATP-dependent RNA helicase HrpA"/>
    <property type="match status" value="1"/>
</dbReference>
<dbReference type="InterPro" id="IPR024590">
    <property type="entry name" value="HrpA_C"/>
</dbReference>
<evidence type="ECO:0000313" key="11">
    <source>
        <dbReference type="EMBL" id="GFE10911.1"/>
    </source>
</evidence>
<dbReference type="SMART" id="SM00847">
    <property type="entry name" value="HA2"/>
    <property type="match status" value="1"/>
</dbReference>
<dbReference type="SMART" id="SM00490">
    <property type="entry name" value="HELICc"/>
    <property type="match status" value="1"/>
</dbReference>
<dbReference type="OrthoDB" id="9805617at2"/>
<dbReference type="InterPro" id="IPR048333">
    <property type="entry name" value="HA2_WH"/>
</dbReference>
<dbReference type="EMBL" id="CP108473">
    <property type="protein sequence ID" value="WUS24458.1"/>
    <property type="molecule type" value="Genomic_DNA"/>
</dbReference>
<sequence>MSSQPASALPDGAASTPPGTPAPTLPALLERLPELMLRDQQRLGRRLDGARRIRKPEARAAVLAEIAGGIDEAELRVAQRQAAVPEIGYPEELPVSQKKDDILAAIRDHQVVIVAGETGSGKTTQIPKICLELGRGIRGLIGHTQPRRIAARTVAERVAEELKTPLGEAVGWKVRFTDQVGGDTLVKLMTDGILLAEIQTDRELRQYDTIIIDEAHERSLNIDFILGYLAQLLPRRPDLKVVITSATIDPERFARHFGAFAAVDATEGKGAPDRPEASGDDEAKPSAPIVEVSGRTYPVEVRYRPLLEEGGQAAHKLEGDRDQITAICDAVDELQSEGPGDILVFLSGEREIRDTADALNKKALPFTEVLPLYARLSHAEQHRVFQRHTGRRIVLATNVAETSLTVPGIRYVIDPGMARISRYSHRTKVQRLPIEPVSQASANQRKGRCGRTSDGICIRLYSEDDFLSRPEFTDAEILRTNLASVILQMTAAGLGDIEKFPFIDPPDRRNIKDGVDLLSELGALDSKQKSSQSGQKGQRLTPLGRKLSQLPVDPRLARMVLEADRNGCVREVMVIAAALSIQDPRERPADKQQQADQQHARFKDETSDFLAFLNLWRYIREQQKELSSSAFRRMCRSEFLNYLRIREWQDIYSQLRSVAKTMGIHLSEEDAAPDHIHTSLLSGLLSHLGLKDTDAKNEYLGARSAKFAVFPGSALFKKPPRWVMSAELVETSRLWARVNAKIEPEWIEPLAQHLVKRTYSEPHWEQKMAAVMAYERVTLYGVPIVAQRKIAYGRIDPETSRDLFIRNALVEGDWRTHHQFFHDNRKLLGEVEELEHRARRRDILVDDETLFDFYDQRIPADVVSGAHFDAWWKKQHREEPELLNFEHSMLINESAEAVTKDDYPDSWRQGKLKFKVTYQFEPGADADGVTVHIPLQVLNQVSSEGFDWQIPGLREQLVTELIRSLPKPIRRNYVPAPNFAARFLDTTVPLQGALTTSLAAGLQRMVGVPVEAADFDPGRVPDHLKITFRVVDERRRKLAEDKDLEALRLKLKPKTRAAISKAFEQAAERPAGDRKDGAGAGQAPAGPEQRTGLTSWTIGTLARTFETRRGGQPLKAYPALVDEGSSVAVRLFDTEAEQLTAMWAGTRRLILLNIPSNPAKFAQGKLSNQQKLALSRNPHGSIAALFEDCVTAAADRLIAARGGPAWDEESFRKLFDAVRADLVDVTLRTIQQVQEVLAAWQACERRLKETAFPSLLPSLTDIKEQLATLIKPGFVTAHGAKRLPDLMRYLVAADRRLQQLPTHAERDRTRMAKVKEMQDEYAWLLEQFPQGRPVPAAALEIRWMIEELRVSYFAHALGTAYPVSDKRIVKAVDAAAP</sequence>
<dbReference type="InterPro" id="IPR001650">
    <property type="entry name" value="Helicase_C-like"/>
</dbReference>
<reference evidence="11 13" key="1">
    <citation type="submission" date="2019-12" db="EMBL/GenBank/DDBJ databases">
        <title>Whole genome shotgun sequence of Streptomyces caniferus NBRC 15389.</title>
        <authorList>
            <person name="Ichikawa N."/>
            <person name="Kimura A."/>
            <person name="Kitahashi Y."/>
            <person name="Komaki H."/>
            <person name="Tamura T."/>
        </authorList>
    </citation>
    <scope>NUCLEOTIDE SEQUENCE [LARGE SCALE GENOMIC DNA]</scope>
    <source>
        <strain evidence="11 13">NBRC 15389</strain>
    </source>
</reference>
<keyword evidence="5 11" id="KW-0347">Helicase</keyword>
<dbReference type="Pfam" id="PF04408">
    <property type="entry name" value="WHD_HA2"/>
    <property type="match status" value="1"/>
</dbReference>
<keyword evidence="3" id="KW-0547">Nucleotide-binding</keyword>
<feature type="region of interest" description="Disordered" evidence="8">
    <location>
        <begin position="265"/>
        <end position="287"/>
    </location>
</feature>
<dbReference type="GO" id="GO:0005524">
    <property type="term" value="F:ATP binding"/>
    <property type="evidence" value="ECO:0007669"/>
    <property type="project" value="UniProtKB-KW"/>
</dbReference>
<dbReference type="Pfam" id="PF00271">
    <property type="entry name" value="Helicase_C"/>
    <property type="match status" value="1"/>
</dbReference>
<dbReference type="GeneID" id="96636671"/>
<evidence type="ECO:0000259" key="10">
    <source>
        <dbReference type="PROSITE" id="PS51194"/>
    </source>
</evidence>
<gene>
    <name evidence="12" type="primary">hrpA</name>
    <name evidence="12" type="ORF">OG727_20455</name>
    <name evidence="11" type="ORF">Scani_71790</name>
</gene>
<dbReference type="EMBL" id="BLIN01000005">
    <property type="protein sequence ID" value="GFE10911.1"/>
    <property type="molecule type" value="Genomic_DNA"/>
</dbReference>
<keyword evidence="6" id="KW-0067">ATP-binding</keyword>
<dbReference type="Pfam" id="PF21010">
    <property type="entry name" value="HA2_C"/>
    <property type="match status" value="1"/>
</dbReference>
<organism evidence="11 13">
    <name type="scientific">Streptomyces caniferus</name>
    <dbReference type="NCBI Taxonomy" id="285557"/>
    <lineage>
        <taxon>Bacteria</taxon>
        <taxon>Bacillati</taxon>
        <taxon>Actinomycetota</taxon>
        <taxon>Actinomycetes</taxon>
        <taxon>Kitasatosporales</taxon>
        <taxon>Streptomycetaceae</taxon>
        <taxon>Streptomyces</taxon>
    </lineage>
</organism>
<dbReference type="SMART" id="SM00487">
    <property type="entry name" value="DEXDc"/>
    <property type="match status" value="1"/>
</dbReference>
<dbReference type="Proteomes" id="UP001432292">
    <property type="component" value="Chromosome"/>
</dbReference>
<accession>A0A640SKR4</accession>
<dbReference type="InterPro" id="IPR027417">
    <property type="entry name" value="P-loop_NTPase"/>
</dbReference>
<dbReference type="InterPro" id="IPR003593">
    <property type="entry name" value="AAA+_ATPase"/>
</dbReference>
<evidence type="ECO:0000256" key="5">
    <source>
        <dbReference type="ARBA" id="ARBA00022806"/>
    </source>
</evidence>
<feature type="domain" description="Helicase ATP-binding" evidence="9">
    <location>
        <begin position="103"/>
        <end position="266"/>
    </location>
</feature>
<evidence type="ECO:0000313" key="14">
    <source>
        <dbReference type="Proteomes" id="UP001432292"/>
    </source>
</evidence>
<keyword evidence="14" id="KW-1185">Reference proteome</keyword>
<dbReference type="CDD" id="cd18791">
    <property type="entry name" value="SF2_C_RHA"/>
    <property type="match status" value="1"/>
</dbReference>
<feature type="region of interest" description="Disordered" evidence="8">
    <location>
        <begin position="1065"/>
        <end position="1093"/>
    </location>
</feature>
<dbReference type="PROSITE" id="PS51192">
    <property type="entry name" value="HELICASE_ATP_BIND_1"/>
    <property type="match status" value="1"/>
</dbReference>
<dbReference type="NCBIfam" id="NF008348">
    <property type="entry name" value="PRK11131.1"/>
    <property type="match status" value="1"/>
</dbReference>
<evidence type="ECO:0000256" key="4">
    <source>
        <dbReference type="ARBA" id="ARBA00022801"/>
    </source>
</evidence>
<dbReference type="SMART" id="SM00382">
    <property type="entry name" value="AAA"/>
    <property type="match status" value="1"/>
</dbReference>
<dbReference type="InterPro" id="IPR010222">
    <property type="entry name" value="RNA_helicase_HrpA"/>
</dbReference>
<evidence type="ECO:0000256" key="7">
    <source>
        <dbReference type="ARBA" id="ARBA00047984"/>
    </source>
</evidence>
<evidence type="ECO:0000256" key="8">
    <source>
        <dbReference type="SAM" id="MobiDB-lite"/>
    </source>
</evidence>
<evidence type="ECO:0000313" key="12">
    <source>
        <dbReference type="EMBL" id="WUS24458.1"/>
    </source>
</evidence>
<feature type="domain" description="Helicase C-terminal" evidence="10">
    <location>
        <begin position="326"/>
        <end position="493"/>
    </location>
</feature>
<dbReference type="EC" id="3.6.4.13" evidence="2"/>
<dbReference type="InterPro" id="IPR011709">
    <property type="entry name" value="DEAD-box_helicase_OB_fold"/>
</dbReference>
<dbReference type="NCBIfam" id="TIGR01967">
    <property type="entry name" value="DEAH_box_HrpA"/>
    <property type="match status" value="1"/>
</dbReference>
<dbReference type="PANTHER" id="PTHR18934">
    <property type="entry name" value="ATP-DEPENDENT RNA HELICASE"/>
    <property type="match status" value="1"/>
</dbReference>
<dbReference type="GO" id="GO:0003723">
    <property type="term" value="F:RNA binding"/>
    <property type="evidence" value="ECO:0007669"/>
    <property type="project" value="TreeGrafter"/>
</dbReference>
<dbReference type="Proteomes" id="UP000435837">
    <property type="component" value="Unassembled WGS sequence"/>
</dbReference>
<dbReference type="CDD" id="cd17989">
    <property type="entry name" value="DEXHc_HrpA"/>
    <property type="match status" value="1"/>
</dbReference>
<dbReference type="FunFam" id="1.20.120.1080:FF:000005">
    <property type="entry name" value="ATP-dependent helicase HrpA"/>
    <property type="match status" value="1"/>
</dbReference>
<feature type="region of interest" description="Disordered" evidence="8">
    <location>
        <begin position="1"/>
        <end position="26"/>
    </location>
</feature>
<feature type="compositionally biased region" description="Basic and acidic residues" evidence="8">
    <location>
        <begin position="266"/>
        <end position="284"/>
    </location>
</feature>
<dbReference type="InterPro" id="IPR007502">
    <property type="entry name" value="Helicase-assoc_dom"/>
</dbReference>
<dbReference type="Pfam" id="PF07717">
    <property type="entry name" value="OB_NTP_bind"/>
    <property type="match status" value="1"/>
</dbReference>
<evidence type="ECO:0000256" key="6">
    <source>
        <dbReference type="ARBA" id="ARBA00022840"/>
    </source>
</evidence>
<dbReference type="SUPFAM" id="SSF52540">
    <property type="entry name" value="P-loop containing nucleoside triphosphate hydrolases"/>
    <property type="match status" value="1"/>
</dbReference>
<evidence type="ECO:0000256" key="3">
    <source>
        <dbReference type="ARBA" id="ARBA00022741"/>
    </source>
</evidence>
<dbReference type="InterPro" id="IPR011545">
    <property type="entry name" value="DEAD/DEAH_box_helicase_dom"/>
</dbReference>
<dbReference type="Pfam" id="PF00270">
    <property type="entry name" value="DEAD"/>
    <property type="match status" value="1"/>
</dbReference>
<comment type="catalytic activity">
    <reaction evidence="7">
        <text>ATP + H2O = ADP + phosphate + H(+)</text>
        <dbReference type="Rhea" id="RHEA:13065"/>
        <dbReference type="ChEBI" id="CHEBI:15377"/>
        <dbReference type="ChEBI" id="CHEBI:15378"/>
        <dbReference type="ChEBI" id="CHEBI:30616"/>
        <dbReference type="ChEBI" id="CHEBI:43474"/>
        <dbReference type="ChEBI" id="CHEBI:456216"/>
        <dbReference type="EC" id="3.6.4.13"/>
    </reaction>
</comment>
<evidence type="ECO:0000256" key="2">
    <source>
        <dbReference type="ARBA" id="ARBA00012552"/>
    </source>
</evidence>
<dbReference type="RefSeq" id="WP_159481654.1">
    <property type="nucleotide sequence ID" value="NZ_BAAATH010000001.1"/>
</dbReference>
<dbReference type="PROSITE" id="PS51194">
    <property type="entry name" value="HELICASE_CTER"/>
    <property type="match status" value="1"/>
</dbReference>
<dbReference type="InterPro" id="IPR014001">
    <property type="entry name" value="Helicase_ATP-bd"/>
</dbReference>
<dbReference type="PANTHER" id="PTHR18934:SF99">
    <property type="entry name" value="ATP-DEPENDENT RNA HELICASE DHX37-RELATED"/>
    <property type="match status" value="1"/>
</dbReference>
<proteinExistence type="inferred from homology"/>
<comment type="similarity">
    <text evidence="1">Belongs to the DEAD box helicase family. DEAH subfamily.</text>
</comment>
<reference evidence="12" key="2">
    <citation type="submission" date="2022-10" db="EMBL/GenBank/DDBJ databases">
        <title>The complete genomes of actinobacterial strains from the NBC collection.</title>
        <authorList>
            <person name="Joergensen T.S."/>
            <person name="Alvarez Arevalo M."/>
            <person name="Sterndorff E.B."/>
            <person name="Faurdal D."/>
            <person name="Vuksanovic O."/>
            <person name="Mourched A.-S."/>
            <person name="Charusanti P."/>
            <person name="Shaw S."/>
            <person name="Blin K."/>
            <person name="Weber T."/>
        </authorList>
    </citation>
    <scope>NUCLEOTIDE SEQUENCE</scope>
    <source>
        <strain evidence="12">NBC_01256</strain>
    </source>
</reference>
<dbReference type="Gene3D" id="3.40.50.300">
    <property type="entry name" value="P-loop containing nucleotide triphosphate hydrolases"/>
    <property type="match status" value="2"/>
</dbReference>